<evidence type="ECO:0000313" key="3">
    <source>
        <dbReference type="Proteomes" id="UP000442707"/>
    </source>
</evidence>
<accession>A0A6H9V183</accession>
<gene>
    <name evidence="2" type="ORF">F7R91_11210</name>
</gene>
<organism evidence="2 3">
    <name type="scientific">Streptomyces luteolifulvus</name>
    <dbReference type="NCBI Taxonomy" id="2615112"/>
    <lineage>
        <taxon>Bacteria</taxon>
        <taxon>Bacillati</taxon>
        <taxon>Actinomycetota</taxon>
        <taxon>Actinomycetes</taxon>
        <taxon>Kitasatosporales</taxon>
        <taxon>Streptomycetaceae</taxon>
        <taxon>Streptomyces</taxon>
    </lineage>
</organism>
<evidence type="ECO:0000313" key="2">
    <source>
        <dbReference type="EMBL" id="KAB1147654.1"/>
    </source>
</evidence>
<feature type="region of interest" description="Disordered" evidence="1">
    <location>
        <begin position="26"/>
        <end position="82"/>
    </location>
</feature>
<dbReference type="Proteomes" id="UP000442707">
    <property type="component" value="Unassembled WGS sequence"/>
</dbReference>
<dbReference type="EMBL" id="VZRB01000006">
    <property type="protein sequence ID" value="KAB1147654.1"/>
    <property type="molecule type" value="Genomic_DNA"/>
</dbReference>
<sequence length="153" mass="15609">MGRDPGMLIRIRVVSVVSVLRSSGCAAGRPASAPASETTGVPYGGVPEGYAAPPRPLGPEDGVSVSRLKAGSPGWLHRPFRPLSGGSAARTTILATSGAYPMTAGETGTGLARARYGEVVRHLPSRTVSPSGCRPGPSVAHITATAMPPSRKR</sequence>
<dbReference type="AlphaFoldDB" id="A0A6H9V183"/>
<proteinExistence type="predicted"/>
<protein>
    <submittedName>
        <fullName evidence="2">Uncharacterized protein</fullName>
    </submittedName>
</protein>
<reference evidence="2 3" key="1">
    <citation type="submission" date="2019-09" db="EMBL/GenBank/DDBJ databases">
        <title>Screening of Novel Bioactive Compounds from Soil-Associated.</title>
        <authorList>
            <person name="Zhao S."/>
        </authorList>
    </citation>
    <scope>NUCLEOTIDE SEQUENCE [LARGE SCALE GENOMIC DNA]</scope>
    <source>
        <strain evidence="2 3">HIT-DPA4</strain>
    </source>
</reference>
<keyword evidence="3" id="KW-1185">Reference proteome</keyword>
<feature type="region of interest" description="Disordered" evidence="1">
    <location>
        <begin position="125"/>
        <end position="153"/>
    </location>
</feature>
<name>A0A6H9V183_9ACTN</name>
<comment type="caution">
    <text evidence="2">The sequence shown here is derived from an EMBL/GenBank/DDBJ whole genome shotgun (WGS) entry which is preliminary data.</text>
</comment>
<evidence type="ECO:0000256" key="1">
    <source>
        <dbReference type="SAM" id="MobiDB-lite"/>
    </source>
</evidence>